<reference evidence="4 5" key="1">
    <citation type="submission" date="2016-10" db="EMBL/GenBank/DDBJ databases">
        <authorList>
            <person name="de Groot N.N."/>
        </authorList>
    </citation>
    <scope>NUCLEOTIDE SEQUENCE [LARGE SCALE GENOMIC DNA]</scope>
    <source>
        <strain evidence="2 4">DSM 1041</strain>
        <strain evidence="3 5">DSM 373</strain>
    </source>
</reference>
<feature type="region of interest" description="Disordered" evidence="1">
    <location>
        <begin position="1"/>
        <end position="47"/>
    </location>
</feature>
<evidence type="ECO:0000313" key="5">
    <source>
        <dbReference type="Proteomes" id="UP000199250"/>
    </source>
</evidence>
<organism evidence="3 5">
    <name type="scientific">Azotobacter beijerinckii</name>
    <dbReference type="NCBI Taxonomy" id="170623"/>
    <lineage>
        <taxon>Bacteria</taxon>
        <taxon>Pseudomonadati</taxon>
        <taxon>Pseudomonadota</taxon>
        <taxon>Gammaproteobacteria</taxon>
        <taxon>Pseudomonadales</taxon>
        <taxon>Pseudomonadaceae</taxon>
        <taxon>Azotobacter</taxon>
    </lineage>
</organism>
<dbReference type="Proteomes" id="UP000199250">
    <property type="component" value="Unassembled WGS sequence"/>
</dbReference>
<dbReference type="EMBL" id="FNYQ01000116">
    <property type="protein sequence ID" value="SEJ49155.1"/>
    <property type="molecule type" value="Genomic_DNA"/>
</dbReference>
<dbReference type="Proteomes" id="UP000199005">
    <property type="component" value="Unassembled WGS sequence"/>
</dbReference>
<dbReference type="RefSeq" id="WP_090735159.1">
    <property type="nucleotide sequence ID" value="NZ_FNYO01000079.1"/>
</dbReference>
<evidence type="ECO:0000256" key="1">
    <source>
        <dbReference type="SAM" id="MobiDB-lite"/>
    </source>
</evidence>
<name>A0A1H6ZK07_9GAMM</name>
<accession>A0A1H6ZK07</accession>
<evidence type="ECO:0000313" key="3">
    <source>
        <dbReference type="EMBL" id="SEJ49155.1"/>
    </source>
</evidence>
<gene>
    <name evidence="3" type="ORF">SAMN04244572_04209</name>
    <name evidence="2" type="ORF">SAMN04244579_04063</name>
</gene>
<evidence type="ECO:0000313" key="2">
    <source>
        <dbReference type="EMBL" id="SEJ35891.1"/>
    </source>
</evidence>
<sequence length="62" mass="6571">MGHHYPFVTSERTWTLGHKPSREGLAGQGAPTPARRQVEPPVQVAEQGGSAPVIGNLVWLGG</sequence>
<dbReference type="AlphaFoldDB" id="A0A1H6ZK07"/>
<proteinExistence type="predicted"/>
<dbReference type="EMBL" id="FNYO01000079">
    <property type="protein sequence ID" value="SEJ35891.1"/>
    <property type="molecule type" value="Genomic_DNA"/>
</dbReference>
<protein>
    <submittedName>
        <fullName evidence="3">Deoxyribonuclease-1</fullName>
    </submittedName>
</protein>
<evidence type="ECO:0000313" key="4">
    <source>
        <dbReference type="Proteomes" id="UP000199005"/>
    </source>
</evidence>